<reference evidence="1 2" key="1">
    <citation type="submission" date="2015-09" db="EMBL/GenBank/DDBJ databases">
        <authorList>
            <consortium name="Pathogen Informatics"/>
        </authorList>
    </citation>
    <scope>NUCLEOTIDE SEQUENCE [LARGE SCALE GENOMIC DNA]</scope>
    <source>
        <strain evidence="1 2">2789STDY5608835</strain>
    </source>
</reference>
<dbReference type="EMBL" id="CYYR01000005">
    <property type="protein sequence ID" value="CUN67268.1"/>
    <property type="molecule type" value="Genomic_DNA"/>
</dbReference>
<protein>
    <submittedName>
        <fullName evidence="1">Uncharacterized protein</fullName>
    </submittedName>
</protein>
<evidence type="ECO:0000313" key="2">
    <source>
        <dbReference type="Proteomes" id="UP000095395"/>
    </source>
</evidence>
<gene>
    <name evidence="1" type="ORF">ERS852392_01050</name>
</gene>
<organism evidence="1 2">
    <name type="scientific">Roseburia inulinivorans</name>
    <dbReference type="NCBI Taxonomy" id="360807"/>
    <lineage>
        <taxon>Bacteria</taxon>
        <taxon>Bacillati</taxon>
        <taxon>Bacillota</taxon>
        <taxon>Clostridia</taxon>
        <taxon>Lachnospirales</taxon>
        <taxon>Lachnospiraceae</taxon>
        <taxon>Roseburia</taxon>
    </lineage>
</organism>
<dbReference type="Proteomes" id="UP000095395">
    <property type="component" value="Unassembled WGS sequence"/>
</dbReference>
<evidence type="ECO:0000313" key="1">
    <source>
        <dbReference type="EMBL" id="CUN67268.1"/>
    </source>
</evidence>
<name>A0A173YWX7_9FIRM</name>
<proteinExistence type="predicted"/>
<sequence length="37" mass="4215">MKSRDNIFQVVRKKRTSAYDEGIYMSGLWVDAHGIAA</sequence>
<accession>A0A173YWX7</accession>
<dbReference type="AlphaFoldDB" id="A0A173YWX7"/>